<dbReference type="AlphaFoldDB" id="A0A1W1BXH6"/>
<organism evidence="2">
    <name type="scientific">hydrothermal vent metagenome</name>
    <dbReference type="NCBI Taxonomy" id="652676"/>
    <lineage>
        <taxon>unclassified sequences</taxon>
        <taxon>metagenomes</taxon>
        <taxon>ecological metagenomes</taxon>
    </lineage>
</organism>
<proteinExistence type="predicted"/>
<name>A0A1W1BXH6_9ZZZZ</name>
<dbReference type="EMBL" id="FPHL01000016">
    <property type="protein sequence ID" value="SFV58203.1"/>
    <property type="molecule type" value="Genomic_DNA"/>
</dbReference>
<reference evidence="2" key="1">
    <citation type="submission" date="2016-10" db="EMBL/GenBank/DDBJ databases">
        <authorList>
            <person name="de Groot N.N."/>
        </authorList>
    </citation>
    <scope>NUCLEOTIDE SEQUENCE</scope>
</reference>
<dbReference type="Gene3D" id="3.30.460.10">
    <property type="entry name" value="Beta Polymerase, domain 2"/>
    <property type="match status" value="1"/>
</dbReference>
<dbReference type="SUPFAM" id="SSF81301">
    <property type="entry name" value="Nucleotidyltransferase"/>
    <property type="match status" value="1"/>
</dbReference>
<sequence>MKTTQETILNYLRELKPELESHGIEKVGLFGSFATNTQNIYSDIDIAIKKKNEFFQNHSAYDYFDIVSKLKTNILHGLHRNSDVFDLDSHSEFSESIKKELIYV</sequence>
<dbReference type="InterPro" id="IPR043519">
    <property type="entry name" value="NT_sf"/>
</dbReference>
<feature type="domain" description="Polymerase beta nucleotidyltransferase" evidence="1">
    <location>
        <begin position="15"/>
        <end position="100"/>
    </location>
</feature>
<evidence type="ECO:0000259" key="1">
    <source>
        <dbReference type="Pfam" id="PF18765"/>
    </source>
</evidence>
<gene>
    <name evidence="2" type="ORF">MNB_SV-10-1407</name>
</gene>
<dbReference type="CDD" id="cd05403">
    <property type="entry name" value="NT_KNTase_like"/>
    <property type="match status" value="1"/>
</dbReference>
<evidence type="ECO:0000313" key="2">
    <source>
        <dbReference type="EMBL" id="SFV58203.1"/>
    </source>
</evidence>
<accession>A0A1W1BXH6</accession>
<dbReference type="InterPro" id="IPR041633">
    <property type="entry name" value="Polbeta"/>
</dbReference>
<dbReference type="Pfam" id="PF18765">
    <property type="entry name" value="Polbeta"/>
    <property type="match status" value="1"/>
</dbReference>
<protein>
    <recommendedName>
        <fullName evidence="1">Polymerase beta nucleotidyltransferase domain-containing protein</fullName>
    </recommendedName>
</protein>